<evidence type="ECO:0000313" key="9">
    <source>
        <dbReference type="Proteomes" id="UP000469523"/>
    </source>
</evidence>
<evidence type="ECO:0000256" key="3">
    <source>
        <dbReference type="ARBA" id="ARBA00023054"/>
    </source>
</evidence>
<accession>A0A6N7Y1S0</accession>
<dbReference type="GO" id="GO:0009421">
    <property type="term" value="C:bacterial-type flagellum filament cap"/>
    <property type="evidence" value="ECO:0007669"/>
    <property type="project" value="InterPro"/>
</dbReference>
<comment type="subunit">
    <text evidence="2 5">Homopentamer.</text>
</comment>
<keyword evidence="8" id="KW-0969">Cilium</keyword>
<dbReference type="EMBL" id="VUNQ01000040">
    <property type="protein sequence ID" value="MSU02695.1"/>
    <property type="molecule type" value="Genomic_DNA"/>
</dbReference>
<gene>
    <name evidence="8" type="primary">fliD</name>
    <name evidence="8" type="ORF">FYJ83_14635</name>
</gene>
<dbReference type="PANTHER" id="PTHR30288:SF0">
    <property type="entry name" value="FLAGELLAR HOOK-ASSOCIATED PROTEIN 2"/>
    <property type="match status" value="1"/>
</dbReference>
<dbReference type="GO" id="GO:0071973">
    <property type="term" value="P:bacterial-type flagellum-dependent cell motility"/>
    <property type="evidence" value="ECO:0007669"/>
    <property type="project" value="TreeGrafter"/>
</dbReference>
<evidence type="ECO:0000256" key="4">
    <source>
        <dbReference type="ARBA" id="ARBA00023143"/>
    </source>
</evidence>
<dbReference type="Pfam" id="PF07195">
    <property type="entry name" value="FliD_C"/>
    <property type="match status" value="1"/>
</dbReference>
<protein>
    <recommendedName>
        <fullName evidence="5">Flagellar hook-associated protein 2</fullName>
        <shortName evidence="5">HAP2</shortName>
    </recommendedName>
    <alternativeName>
        <fullName evidence="5">Flagellar cap protein</fullName>
    </alternativeName>
</protein>
<dbReference type="Pfam" id="PF07196">
    <property type="entry name" value="Flagellin_IN"/>
    <property type="match status" value="1"/>
</dbReference>
<evidence type="ECO:0000259" key="7">
    <source>
        <dbReference type="Pfam" id="PF07195"/>
    </source>
</evidence>
<organism evidence="8 9">
    <name type="scientific">Tissierella pigra</name>
    <dbReference type="NCBI Taxonomy" id="2607614"/>
    <lineage>
        <taxon>Bacteria</taxon>
        <taxon>Bacillati</taxon>
        <taxon>Bacillota</taxon>
        <taxon>Tissierellia</taxon>
        <taxon>Tissierellales</taxon>
        <taxon>Tissierellaceae</taxon>
        <taxon>Tissierella</taxon>
    </lineage>
</organism>
<dbReference type="PANTHER" id="PTHR30288">
    <property type="entry name" value="FLAGELLAR CAP/ASSEMBLY PROTEIN FLID"/>
    <property type="match status" value="1"/>
</dbReference>
<comment type="caution">
    <text evidence="8">The sequence shown here is derived from an EMBL/GenBank/DDBJ whole genome shotgun (WGS) entry which is preliminary data.</text>
</comment>
<dbReference type="AlphaFoldDB" id="A0A6N7Y1S0"/>
<dbReference type="Proteomes" id="UP000469523">
    <property type="component" value="Unassembled WGS sequence"/>
</dbReference>
<dbReference type="RefSeq" id="WP_154441767.1">
    <property type="nucleotide sequence ID" value="NZ_VUNQ01000040.1"/>
</dbReference>
<feature type="coiled-coil region" evidence="5">
    <location>
        <begin position="422"/>
        <end position="456"/>
    </location>
</feature>
<keyword evidence="5" id="KW-0964">Secreted</keyword>
<evidence type="ECO:0000259" key="6">
    <source>
        <dbReference type="Pfam" id="PF02465"/>
    </source>
</evidence>
<keyword evidence="9" id="KW-1185">Reference proteome</keyword>
<reference evidence="8 9" key="1">
    <citation type="submission" date="2019-09" db="EMBL/GenBank/DDBJ databases">
        <title>In-depth cultivation of the pig gut microbiome towards novel bacterial diversity and tailored functional studies.</title>
        <authorList>
            <person name="Wylensek D."/>
            <person name="Hitch T.C.A."/>
            <person name="Clavel T."/>
        </authorList>
    </citation>
    <scope>NUCLEOTIDE SEQUENCE [LARGE SCALE GENOMIC DNA]</scope>
    <source>
        <strain evidence="8 9">WCA3-693-APC-4?</strain>
    </source>
</reference>
<name>A0A6N7Y1S0_9FIRM</name>
<comment type="subcellular location">
    <subcellularLocation>
        <location evidence="5">Secreted</location>
    </subcellularLocation>
    <subcellularLocation>
        <location evidence="5">Bacterial flagellum</location>
    </subcellularLocation>
</comment>
<dbReference type="GO" id="GO:0007155">
    <property type="term" value="P:cell adhesion"/>
    <property type="evidence" value="ECO:0007669"/>
    <property type="project" value="InterPro"/>
</dbReference>
<dbReference type="GO" id="GO:0009424">
    <property type="term" value="C:bacterial-type flagellum hook"/>
    <property type="evidence" value="ECO:0007669"/>
    <property type="project" value="UniProtKB-UniRule"/>
</dbReference>
<evidence type="ECO:0000256" key="1">
    <source>
        <dbReference type="ARBA" id="ARBA00009764"/>
    </source>
</evidence>
<dbReference type="InterPro" id="IPR010810">
    <property type="entry name" value="Flagellin_hook_IN_motif"/>
</dbReference>
<evidence type="ECO:0000256" key="2">
    <source>
        <dbReference type="ARBA" id="ARBA00011255"/>
    </source>
</evidence>
<evidence type="ECO:0000313" key="8">
    <source>
        <dbReference type="EMBL" id="MSU02695.1"/>
    </source>
</evidence>
<sequence>MSLRIPGLASGMDTDLMVESMMKAERLKVSRYEQSKQISLWRQEAYNSMNKMFANFILNTKKDLGLNKTTSTGLVLGSSYNNLDYIRKAVSSNENVATVKAGKDTVNGNYSIKVDKLANSAIIVDGEVNEDTIKDLENITIQLNGTDVIKIDKATDMNDLVKKINSYKDEDGKSIGVTAFYDKENKKLFVQSTETGAKVELGLSYNKKGSEFTCINSAKGTDAQIEYNGIKLNYSSNNINFNGINIELKATSTDSITMKVDTNVDGIFDKITKLIDDYNELVDKAGGAIGEKRYSNYQPLSQDEKKAMHEDDVKLWTEKAKSGMLNRDENLTRILQNIRTDLYKTLDNPDGSFNHITQIGISTEKYAKGSVGGKLQIDEQKLREAIMEDPEGVMELLFKEASSLPDKPSIRTKPVQEEGVSDEEFAKDMDKYKEELEAYNKELREYEKANKKHLKENNGIFTNIYDNLIDGMKSIIDKSGTGEEADLFRNVKSNMLIDFVTTKSSISDLDKEVLEMNKRIDNLNILLARKEQSYYAKFANMEKMLAQMNSQSSWIGQQLMR</sequence>
<keyword evidence="8" id="KW-0282">Flagellum</keyword>
<keyword evidence="3 5" id="KW-0175">Coiled coil</keyword>
<dbReference type="GO" id="GO:0005576">
    <property type="term" value="C:extracellular region"/>
    <property type="evidence" value="ECO:0007669"/>
    <property type="project" value="UniProtKB-SubCell"/>
</dbReference>
<keyword evidence="8" id="KW-0966">Cell projection</keyword>
<keyword evidence="4 5" id="KW-0975">Bacterial flagellum</keyword>
<feature type="domain" description="Flagellar hook-associated protein 2 N-terminal" evidence="6">
    <location>
        <begin position="10"/>
        <end position="120"/>
    </location>
</feature>
<comment type="function">
    <text evidence="5">Required for morphogenesis and for the elongation of the flagellar filament by facilitating polymerization of the flagellin monomers at the tip of growing filament. Forms a capping structure, which prevents flagellin subunits (transported through the central channel of the flagellum) from leaking out without polymerization at the distal end.</text>
</comment>
<dbReference type="Pfam" id="PF02465">
    <property type="entry name" value="FliD_N"/>
    <property type="match status" value="1"/>
</dbReference>
<evidence type="ECO:0000256" key="5">
    <source>
        <dbReference type="RuleBase" id="RU362066"/>
    </source>
</evidence>
<proteinExistence type="inferred from homology"/>
<dbReference type="InterPro" id="IPR003481">
    <property type="entry name" value="FliD_N"/>
</dbReference>
<dbReference type="InterPro" id="IPR010809">
    <property type="entry name" value="FliD_C"/>
</dbReference>
<dbReference type="InterPro" id="IPR040026">
    <property type="entry name" value="FliD"/>
</dbReference>
<feature type="domain" description="Flagellar hook-associated protein 2 C-terminal" evidence="7">
    <location>
        <begin position="220"/>
        <end position="550"/>
    </location>
</feature>
<feature type="coiled-coil region" evidence="5">
    <location>
        <begin position="506"/>
        <end position="533"/>
    </location>
</feature>
<comment type="similarity">
    <text evidence="1 5">Belongs to the FliD family.</text>
</comment>